<evidence type="ECO:0000256" key="5">
    <source>
        <dbReference type="ARBA" id="ARBA00022989"/>
    </source>
</evidence>
<name>A0AAJ6QNX3_9ACAR</name>
<feature type="transmembrane region" description="Helical" evidence="8">
    <location>
        <begin position="189"/>
        <end position="210"/>
    </location>
</feature>
<evidence type="ECO:0000256" key="3">
    <source>
        <dbReference type="ARBA" id="ARBA00022597"/>
    </source>
</evidence>
<keyword evidence="3" id="KW-0762">Sugar transport</keyword>
<dbReference type="KEGG" id="goe:100907974"/>
<comment type="subcellular location">
    <subcellularLocation>
        <location evidence="1">Membrane</location>
        <topology evidence="1">Multi-pass membrane protein</topology>
    </subcellularLocation>
</comment>
<keyword evidence="6 8" id="KW-0472">Membrane</keyword>
<organism evidence="9 10">
    <name type="scientific">Galendromus occidentalis</name>
    <name type="common">western predatory mite</name>
    <dbReference type="NCBI Taxonomy" id="34638"/>
    <lineage>
        <taxon>Eukaryota</taxon>
        <taxon>Metazoa</taxon>
        <taxon>Ecdysozoa</taxon>
        <taxon>Arthropoda</taxon>
        <taxon>Chelicerata</taxon>
        <taxon>Arachnida</taxon>
        <taxon>Acari</taxon>
        <taxon>Parasitiformes</taxon>
        <taxon>Mesostigmata</taxon>
        <taxon>Gamasina</taxon>
        <taxon>Phytoseioidea</taxon>
        <taxon>Phytoseiidae</taxon>
        <taxon>Typhlodrominae</taxon>
        <taxon>Galendromus</taxon>
    </lineage>
</organism>
<dbReference type="AlphaFoldDB" id="A0AAJ6QNX3"/>
<feature type="transmembrane region" description="Helical" evidence="8">
    <location>
        <begin position="158"/>
        <end position="177"/>
    </location>
</feature>
<feature type="region of interest" description="Disordered" evidence="7">
    <location>
        <begin position="363"/>
        <end position="409"/>
    </location>
</feature>
<evidence type="ECO:0000313" key="9">
    <source>
        <dbReference type="Proteomes" id="UP000694867"/>
    </source>
</evidence>
<sequence>MSDSANVVEPPGPENVKKTPTVYRCELFPTRTSIFVFTSYVLLCSTQYVLVKASQTADDYTYNTTSVVFITEALKLLIAAAALIVENHALSRPVEVAISRWRLLILYLIPSALYCMSNNLVFVNLRYFEPTTYNVLQQLKIVLTGILYQMILKKTLSLRQWFAIILLTVGCVIKQLGVSEKSFFGSCDIVNLQGALLFLQISCTALSGVFNESLIKTDTHRSHNGIDAGDSDIMIHNLFMYLDSVLCNFFVLVCRGRTHDLIDVSELSSIFAQPLVLAVIVNGAVSGIMVSLFLKHFDSIVRVFTGSMEMTLMAFVCWLSFGTPIDAWTVVAIAVVSVATYLFAKDSKDSASRTNLIQSGEKDEEIQIITEPRQTEAKAAAPRDSTTTHGEVPNSKSELMYKRKRMSRT</sequence>
<evidence type="ECO:0000313" key="10">
    <source>
        <dbReference type="RefSeq" id="XP_003739085.1"/>
    </source>
</evidence>
<keyword evidence="4 8" id="KW-0812">Transmembrane</keyword>
<dbReference type="GO" id="GO:0015165">
    <property type="term" value="F:pyrimidine nucleotide-sugar transmembrane transporter activity"/>
    <property type="evidence" value="ECO:0007669"/>
    <property type="project" value="InterPro"/>
</dbReference>
<dbReference type="GO" id="GO:0000139">
    <property type="term" value="C:Golgi membrane"/>
    <property type="evidence" value="ECO:0007669"/>
    <property type="project" value="InterPro"/>
</dbReference>
<feature type="transmembrane region" description="Helical" evidence="8">
    <location>
        <begin position="270"/>
        <end position="294"/>
    </location>
</feature>
<evidence type="ECO:0000256" key="2">
    <source>
        <dbReference type="ARBA" id="ARBA00009976"/>
    </source>
</evidence>
<dbReference type="InterPro" id="IPR037185">
    <property type="entry name" value="EmrE-like"/>
</dbReference>
<keyword evidence="9" id="KW-1185">Reference proteome</keyword>
<comment type="similarity">
    <text evidence="2">Belongs to the nucleotide-sugar transporter family. SLC35A subfamily.</text>
</comment>
<dbReference type="Proteomes" id="UP000694867">
    <property type="component" value="Unplaced"/>
</dbReference>
<gene>
    <name evidence="10" type="primary">LOC100907974</name>
</gene>
<feature type="transmembrane region" description="Helical" evidence="8">
    <location>
        <begin position="104"/>
        <end position="123"/>
    </location>
</feature>
<dbReference type="Pfam" id="PF04142">
    <property type="entry name" value="Nuc_sug_transp"/>
    <property type="match status" value="1"/>
</dbReference>
<evidence type="ECO:0000256" key="4">
    <source>
        <dbReference type="ARBA" id="ARBA00022692"/>
    </source>
</evidence>
<feature type="transmembrane region" description="Helical" evidence="8">
    <location>
        <begin position="327"/>
        <end position="344"/>
    </location>
</feature>
<dbReference type="GeneID" id="100907974"/>
<evidence type="ECO:0000256" key="6">
    <source>
        <dbReference type="ARBA" id="ARBA00023136"/>
    </source>
</evidence>
<dbReference type="InterPro" id="IPR007271">
    <property type="entry name" value="Nuc_sug_transpt"/>
</dbReference>
<keyword evidence="5 8" id="KW-1133">Transmembrane helix</keyword>
<feature type="transmembrane region" description="Helical" evidence="8">
    <location>
        <begin position="32"/>
        <end position="50"/>
    </location>
</feature>
<proteinExistence type="inferred from homology"/>
<evidence type="ECO:0000256" key="8">
    <source>
        <dbReference type="SAM" id="Phobius"/>
    </source>
</evidence>
<keyword evidence="3" id="KW-0813">Transport</keyword>
<protein>
    <submittedName>
        <fullName evidence="10">UDP-galactose transporter senju-like</fullName>
    </submittedName>
</protein>
<feature type="compositionally biased region" description="Polar residues" evidence="7">
    <location>
        <begin position="384"/>
        <end position="397"/>
    </location>
</feature>
<dbReference type="PANTHER" id="PTHR10231">
    <property type="entry name" value="NUCLEOTIDE-SUGAR TRANSMEMBRANE TRANSPORTER"/>
    <property type="match status" value="1"/>
</dbReference>
<dbReference type="RefSeq" id="XP_003739085.1">
    <property type="nucleotide sequence ID" value="XM_003739037.1"/>
</dbReference>
<accession>A0AAJ6QNX3</accession>
<evidence type="ECO:0000256" key="7">
    <source>
        <dbReference type="SAM" id="MobiDB-lite"/>
    </source>
</evidence>
<dbReference type="SUPFAM" id="SSF103481">
    <property type="entry name" value="Multidrug resistance efflux transporter EmrE"/>
    <property type="match status" value="1"/>
</dbReference>
<evidence type="ECO:0000256" key="1">
    <source>
        <dbReference type="ARBA" id="ARBA00004141"/>
    </source>
</evidence>
<reference evidence="10" key="1">
    <citation type="submission" date="2025-08" db="UniProtKB">
        <authorList>
            <consortium name="RefSeq"/>
        </authorList>
    </citation>
    <scope>IDENTIFICATION</scope>
</reference>
<feature type="transmembrane region" description="Helical" evidence="8">
    <location>
        <begin position="301"/>
        <end position="321"/>
    </location>
</feature>
<feature type="transmembrane region" description="Helical" evidence="8">
    <location>
        <begin position="62"/>
        <end position="84"/>
    </location>
</feature>